<dbReference type="STRING" id="565045.NOR51B_1249"/>
<evidence type="ECO:0000259" key="1">
    <source>
        <dbReference type="Pfam" id="PF00561"/>
    </source>
</evidence>
<dbReference type="GO" id="GO:0004806">
    <property type="term" value="F:triacylglycerol lipase activity"/>
    <property type="evidence" value="ECO:0007669"/>
    <property type="project" value="TreeGrafter"/>
</dbReference>
<dbReference type="eggNOG" id="COG2267">
    <property type="taxonomic scope" value="Bacteria"/>
</dbReference>
<dbReference type="InterPro" id="IPR000073">
    <property type="entry name" value="AB_hydrolase_1"/>
</dbReference>
<keyword evidence="3" id="KW-1185">Reference proteome</keyword>
<name>B8KX72_9GAMM</name>
<dbReference type="OrthoDB" id="9798888at2"/>
<dbReference type="PANTHER" id="PTHR43433">
    <property type="entry name" value="HYDROLASE, ALPHA/BETA FOLD FAMILY PROTEIN"/>
    <property type="match status" value="1"/>
</dbReference>
<evidence type="ECO:0000313" key="3">
    <source>
        <dbReference type="Proteomes" id="UP000004699"/>
    </source>
</evidence>
<dbReference type="AlphaFoldDB" id="B8KX72"/>
<dbReference type="Pfam" id="PF00561">
    <property type="entry name" value="Abhydrolase_1"/>
    <property type="match status" value="1"/>
</dbReference>
<feature type="domain" description="AB hydrolase-1" evidence="1">
    <location>
        <begin position="34"/>
        <end position="256"/>
    </location>
</feature>
<dbReference type="InterPro" id="IPR050471">
    <property type="entry name" value="AB_hydrolase"/>
</dbReference>
<organism evidence="2 3">
    <name type="scientific">Luminiphilus syltensis NOR5-1B</name>
    <dbReference type="NCBI Taxonomy" id="565045"/>
    <lineage>
        <taxon>Bacteria</taxon>
        <taxon>Pseudomonadati</taxon>
        <taxon>Pseudomonadota</taxon>
        <taxon>Gammaproteobacteria</taxon>
        <taxon>Cellvibrionales</taxon>
        <taxon>Halieaceae</taxon>
        <taxon>Luminiphilus</taxon>
    </lineage>
</organism>
<accession>B8KX72</accession>
<dbReference type="PANTHER" id="PTHR43433:SF5">
    <property type="entry name" value="AB HYDROLASE-1 DOMAIN-CONTAINING PROTEIN"/>
    <property type="match status" value="1"/>
</dbReference>
<dbReference type="RefSeq" id="WP_009020050.1">
    <property type="nucleotide sequence ID" value="NZ_DS999411.1"/>
</dbReference>
<evidence type="ECO:0000313" key="2">
    <source>
        <dbReference type="EMBL" id="EED35304.1"/>
    </source>
</evidence>
<dbReference type="PRINTS" id="PR00111">
    <property type="entry name" value="ABHYDROLASE"/>
</dbReference>
<dbReference type="InterPro" id="IPR029058">
    <property type="entry name" value="AB_hydrolase_fold"/>
</dbReference>
<sequence length="270" mass="30235">MSGAHASATDRVYRLGKFKIRVKVNIPERPGPLPPLLLCNGYGLPLDVLDPIVAKLKDVTVIRFDAPGIGGSPATLLPYRFSTLATLLNELLDKLEYDTVDVYGMSWGGMVAQQLALDYPARCRKLILAATISGIVSLPGNIALHSLKNPSLFWQSPKISRLASMLYGGRVRKAEWRKLERNLALYAPDLPGYLWQAVCIFWWTTAHRLRALRQPTLLLFGRDDPTVPLSNGKLLQFLIPDSTLVQLDCGHLFPWTRQAQVYEEVQAFRQ</sequence>
<dbReference type="GO" id="GO:0046503">
    <property type="term" value="P:glycerolipid catabolic process"/>
    <property type="evidence" value="ECO:0007669"/>
    <property type="project" value="TreeGrafter"/>
</dbReference>
<proteinExistence type="predicted"/>
<dbReference type="SUPFAM" id="SSF53474">
    <property type="entry name" value="alpha/beta-Hydrolases"/>
    <property type="match status" value="1"/>
</dbReference>
<protein>
    <submittedName>
        <fullName evidence="2">Poly(3-hydroxyalkanoate) depolymerase</fullName>
    </submittedName>
</protein>
<dbReference type="HOGENOM" id="CLU_020336_50_3_6"/>
<dbReference type="Gene3D" id="3.40.50.1820">
    <property type="entry name" value="alpha/beta hydrolase"/>
    <property type="match status" value="1"/>
</dbReference>
<dbReference type="EMBL" id="DS999411">
    <property type="protein sequence ID" value="EED35304.1"/>
    <property type="molecule type" value="Genomic_DNA"/>
</dbReference>
<dbReference type="Proteomes" id="UP000004699">
    <property type="component" value="Unassembled WGS sequence"/>
</dbReference>
<gene>
    <name evidence="2" type="ORF">NOR51B_1249</name>
</gene>
<reference evidence="3" key="1">
    <citation type="journal article" date="2013" name="BMC Microbiol.">
        <title>Taxonomy and evolution of bacteriochlorophyll a-containing members of the OM60/NOR5 clade of marine gammaproteobacteria: description of Luminiphilus syltensis gen. nov., sp. nov., reclassification of Haliea rubra as Pseudohaliea rubra gen. nov., comb. nov., and emendation of Chromatocurvus halotolerans.</title>
        <authorList>
            <person name="Spring S."/>
            <person name="Riedel T."/>
            <person name="Sproer C."/>
            <person name="Yan S."/>
            <person name="Harder J."/>
            <person name="Fuchs B.M."/>
        </authorList>
    </citation>
    <scope>NUCLEOTIDE SEQUENCE [LARGE SCALE GENOMIC DNA]</scope>
    <source>
        <strain evidence="3">NOR51-B</strain>
    </source>
</reference>